<dbReference type="EMBL" id="CP157895">
    <property type="protein sequence ID" value="XBT18479.1"/>
    <property type="molecule type" value="Genomic_DNA"/>
</dbReference>
<dbReference type="AlphaFoldDB" id="A0AAU7QR68"/>
<sequence length="49" mass="5769">MKIAPENLSDLGLIPDIVYKDKYFLKNNLYNLIIFLISFNDDFLFLCPL</sequence>
<proteinExistence type="predicted"/>
<protein>
    <submittedName>
        <fullName evidence="1">Uncharacterized protein</fullName>
    </submittedName>
</protein>
<reference evidence="1" key="1">
    <citation type="submission" date="2024-06" db="EMBL/GenBank/DDBJ databases">
        <title>Diversity, functionality, and evolutionary history of bacterial symbionts in false click beetles (Coleoptera, Throscidae).</title>
        <authorList>
            <person name="Wierz J.C."/>
            <person name="Malm H."/>
            <person name="Kaltenpoth M."/>
            <person name="Engl T."/>
        </authorList>
    </citation>
    <scope>NUCLEOTIDE SEQUENCE</scope>
    <source>
        <strain evidence="1">Tder</strain>
    </source>
</reference>
<gene>
    <name evidence="1" type="ORF">ABNO82_00820</name>
</gene>
<name>A0AAU7QR68_9FLAO</name>
<accession>A0AAU7QR68</accession>
<organism evidence="1">
    <name type="scientific">Candidatus Shikimatogenerans sp. Tder</name>
    <dbReference type="NCBI Taxonomy" id="3158566"/>
    <lineage>
        <taxon>Bacteria</taxon>
        <taxon>Pseudomonadati</taxon>
        <taxon>Bacteroidota</taxon>
        <taxon>Flavobacteriia</taxon>
        <taxon>Flavobacteriales</taxon>
        <taxon>Candidatus Shikimatogenerans</taxon>
    </lineage>
</organism>
<evidence type="ECO:0000313" key="1">
    <source>
        <dbReference type="EMBL" id="XBT18479.1"/>
    </source>
</evidence>